<feature type="binding site" evidence="12">
    <location>
        <begin position="347"/>
        <end position="350"/>
    </location>
    <ligand>
        <name>ATP</name>
        <dbReference type="ChEBI" id="CHEBI:30616"/>
    </ligand>
</feature>
<dbReference type="PIRSF" id="PIRSF001529">
    <property type="entry name" value="Ser-tRNA-synth_IIa"/>
    <property type="match status" value="1"/>
</dbReference>
<keyword evidence="8 12" id="KW-0648">Protein biosynthesis</keyword>
<dbReference type="Pfam" id="PF00587">
    <property type="entry name" value="tRNA-synt_2b"/>
    <property type="match status" value="1"/>
</dbReference>
<dbReference type="SUPFAM" id="SSF46589">
    <property type="entry name" value="tRNA-binding arm"/>
    <property type="match status" value="1"/>
</dbReference>
<sequence>MHDIKFIRENKKVFDKSMKDRGIHPCADEILFIDEIARESTKKLQDLQHKRNEIAKTMSSLTQTDLEYASLKEQGYEIKHKIHVLEQQKHEAIAKLEHFLLTLPNVLEEDVHYGEGESDNKMVRSVGQPKQFTFDVRSHYEIGEGLKLMDFQTAAKISGSRFVILKKDLVRLERALANFMIDIHTKEFDYDEIAPPALVLEETMLKAGQLPKFEEDSFKTTNGYRLIPTSEVPLVCMVSNEILAEHELPLRYVGYTQCFRSEAGSAGRDTRGMIRQHQFSKVELVSLVLPQNSKDELDRMTNAAETVLQRLELPYKTMLLCSQDIGFCAQKTYDIEVWLPYEKRYREISSCSNCGEFQARRMKARYKSVMDGKNHFIHTLNGSGLAVGRTIVAILENYQNEDGSVNIPTKLQPYMQNQTTICNYK</sequence>
<keyword evidence="5 12" id="KW-0436">Ligase</keyword>
<comment type="pathway">
    <text evidence="2 12">Aminoacyl-tRNA biosynthesis; selenocysteinyl-tRNA(Sec) biosynthesis; L-seryl-tRNA(Sec) from L-serine and tRNA(Sec): step 1/1.</text>
</comment>
<evidence type="ECO:0000256" key="6">
    <source>
        <dbReference type="ARBA" id="ARBA00022741"/>
    </source>
</evidence>
<evidence type="ECO:0000256" key="12">
    <source>
        <dbReference type="HAMAP-Rule" id="MF_00176"/>
    </source>
</evidence>
<evidence type="ECO:0000313" key="16">
    <source>
        <dbReference type="Proteomes" id="UP001327219"/>
    </source>
</evidence>
<dbReference type="InterPro" id="IPR010978">
    <property type="entry name" value="tRNA-bd_arm"/>
</dbReference>
<dbReference type="CDD" id="cd00770">
    <property type="entry name" value="SerRS_core"/>
    <property type="match status" value="1"/>
</dbReference>
<reference evidence="15 16" key="1">
    <citation type="submission" date="2022-11" db="EMBL/GenBank/DDBJ databases">
        <title>Host association and intracellularity evolved multiple times independently in the Rickettsiales.</title>
        <authorList>
            <person name="Castelli M."/>
            <person name="Nardi T."/>
            <person name="Gammuto L."/>
            <person name="Bellinzona G."/>
            <person name="Sabaneyeva E."/>
            <person name="Potekhin A."/>
            <person name="Serra V."/>
            <person name="Petroni G."/>
            <person name="Sassera D."/>
        </authorList>
    </citation>
    <scope>NUCLEOTIDE SEQUENCE [LARGE SCALE GENOMIC DNA]</scope>
    <source>
        <strain evidence="15 16">NDG2</strain>
    </source>
</reference>
<comment type="catalytic activity">
    <reaction evidence="10 12">
        <text>tRNA(Sec) + L-serine + ATP = L-seryl-tRNA(Sec) + AMP + diphosphate + H(+)</text>
        <dbReference type="Rhea" id="RHEA:42580"/>
        <dbReference type="Rhea" id="RHEA-COMP:9742"/>
        <dbReference type="Rhea" id="RHEA-COMP:10128"/>
        <dbReference type="ChEBI" id="CHEBI:15378"/>
        <dbReference type="ChEBI" id="CHEBI:30616"/>
        <dbReference type="ChEBI" id="CHEBI:33019"/>
        <dbReference type="ChEBI" id="CHEBI:33384"/>
        <dbReference type="ChEBI" id="CHEBI:78442"/>
        <dbReference type="ChEBI" id="CHEBI:78533"/>
        <dbReference type="ChEBI" id="CHEBI:456215"/>
        <dbReference type="EC" id="6.1.1.11"/>
    </reaction>
</comment>
<dbReference type="InterPro" id="IPR002317">
    <property type="entry name" value="Ser-tRNA-ligase_type_1"/>
</dbReference>
<feature type="coiled-coil region" evidence="13">
    <location>
        <begin position="37"/>
        <end position="64"/>
    </location>
</feature>
<comment type="function">
    <text evidence="12">Catalyzes the attachment of serine to tRNA(Ser). Is also able to aminoacylate tRNA(Sec) with serine, to form the misacylated tRNA L-seryl-tRNA(Sec), which will be further converted into selenocysteinyl-tRNA(Sec).</text>
</comment>
<dbReference type="InterPro" id="IPR045864">
    <property type="entry name" value="aa-tRNA-synth_II/BPL/LPL"/>
</dbReference>
<comment type="subunit">
    <text evidence="12">Homodimer. The tRNA molecule binds across the dimer.</text>
</comment>
<dbReference type="InterPro" id="IPR042103">
    <property type="entry name" value="SerRS_1_N_sf"/>
</dbReference>
<name>A0ABZ0UK17_9RICK</name>
<protein>
    <recommendedName>
        <fullName evidence="12">Serine--tRNA ligase</fullName>
        <ecNumber evidence="12">6.1.1.11</ecNumber>
    </recommendedName>
    <alternativeName>
        <fullName evidence="12">Seryl-tRNA synthetase</fullName>
        <shortName evidence="12">SerRS</shortName>
    </alternativeName>
    <alternativeName>
        <fullName evidence="12">Seryl-tRNA(Ser/Sec) synthetase</fullName>
    </alternativeName>
</protein>
<evidence type="ECO:0000256" key="7">
    <source>
        <dbReference type="ARBA" id="ARBA00022840"/>
    </source>
</evidence>
<dbReference type="HAMAP" id="MF_00176">
    <property type="entry name" value="Ser_tRNA_synth_type1"/>
    <property type="match status" value="1"/>
</dbReference>
<dbReference type="Pfam" id="PF02403">
    <property type="entry name" value="Seryl_tRNA_N"/>
    <property type="match status" value="1"/>
</dbReference>
<dbReference type="GO" id="GO:0016874">
    <property type="term" value="F:ligase activity"/>
    <property type="evidence" value="ECO:0007669"/>
    <property type="project" value="UniProtKB-KW"/>
</dbReference>
<evidence type="ECO:0000256" key="10">
    <source>
        <dbReference type="ARBA" id="ARBA00047929"/>
    </source>
</evidence>
<feature type="binding site" evidence="12">
    <location>
        <begin position="260"/>
        <end position="262"/>
    </location>
    <ligand>
        <name>ATP</name>
        <dbReference type="ChEBI" id="CHEBI:30616"/>
    </ligand>
</feature>
<dbReference type="SUPFAM" id="SSF55681">
    <property type="entry name" value="Class II aaRS and biotin synthetases"/>
    <property type="match status" value="1"/>
</dbReference>
<evidence type="ECO:0000259" key="14">
    <source>
        <dbReference type="PROSITE" id="PS50862"/>
    </source>
</evidence>
<proteinExistence type="inferred from homology"/>
<dbReference type="InterPro" id="IPR033729">
    <property type="entry name" value="SerRS_core"/>
</dbReference>
<evidence type="ECO:0000256" key="2">
    <source>
        <dbReference type="ARBA" id="ARBA00005045"/>
    </source>
</evidence>
<keyword evidence="16" id="KW-1185">Reference proteome</keyword>
<keyword evidence="13" id="KW-0175">Coiled coil</keyword>
<evidence type="ECO:0000256" key="4">
    <source>
        <dbReference type="ARBA" id="ARBA00022490"/>
    </source>
</evidence>
<evidence type="ECO:0000256" key="13">
    <source>
        <dbReference type="SAM" id="Coils"/>
    </source>
</evidence>
<comment type="caution">
    <text evidence="12">Lacks conserved residue(s) required for the propagation of feature annotation.</text>
</comment>
<evidence type="ECO:0000256" key="3">
    <source>
        <dbReference type="ARBA" id="ARBA00010728"/>
    </source>
</evidence>
<dbReference type="PRINTS" id="PR00981">
    <property type="entry name" value="TRNASYNTHSER"/>
</dbReference>
<dbReference type="Gene3D" id="3.30.930.10">
    <property type="entry name" value="Bira Bifunctional Protein, Domain 2"/>
    <property type="match status" value="1"/>
</dbReference>
<comment type="similarity">
    <text evidence="3 12">Belongs to the class-II aminoacyl-tRNA synthetase family. Type-1 seryl-tRNA synthetase subfamily.</text>
</comment>
<dbReference type="InterPro" id="IPR015866">
    <property type="entry name" value="Ser-tRNA-synth_1_N"/>
</dbReference>
<dbReference type="NCBIfam" id="TIGR00414">
    <property type="entry name" value="serS"/>
    <property type="match status" value="1"/>
</dbReference>
<comment type="catalytic activity">
    <reaction evidence="11 12">
        <text>tRNA(Ser) + L-serine + ATP = L-seryl-tRNA(Ser) + AMP + diphosphate + H(+)</text>
        <dbReference type="Rhea" id="RHEA:12292"/>
        <dbReference type="Rhea" id="RHEA-COMP:9669"/>
        <dbReference type="Rhea" id="RHEA-COMP:9703"/>
        <dbReference type="ChEBI" id="CHEBI:15378"/>
        <dbReference type="ChEBI" id="CHEBI:30616"/>
        <dbReference type="ChEBI" id="CHEBI:33019"/>
        <dbReference type="ChEBI" id="CHEBI:33384"/>
        <dbReference type="ChEBI" id="CHEBI:78442"/>
        <dbReference type="ChEBI" id="CHEBI:78533"/>
        <dbReference type="ChEBI" id="CHEBI:456215"/>
        <dbReference type="EC" id="6.1.1.11"/>
    </reaction>
</comment>
<feature type="binding site" evidence="12">
    <location>
        <begin position="229"/>
        <end position="231"/>
    </location>
    <ligand>
        <name>L-serine</name>
        <dbReference type="ChEBI" id="CHEBI:33384"/>
    </ligand>
</feature>
<comment type="subcellular location">
    <subcellularLocation>
        <location evidence="1 12">Cytoplasm</location>
    </subcellularLocation>
</comment>
<dbReference type="PROSITE" id="PS50862">
    <property type="entry name" value="AA_TRNA_LIGASE_II"/>
    <property type="match status" value="1"/>
</dbReference>
<organism evidence="15 16">
    <name type="scientific">Candidatus Bandiella euplotis</name>
    <dbReference type="NCBI Taxonomy" id="1664265"/>
    <lineage>
        <taxon>Bacteria</taxon>
        <taxon>Pseudomonadati</taxon>
        <taxon>Pseudomonadota</taxon>
        <taxon>Alphaproteobacteria</taxon>
        <taxon>Rickettsiales</taxon>
        <taxon>Candidatus Midichloriaceae</taxon>
        <taxon>Candidatus Bandiella</taxon>
    </lineage>
</organism>
<dbReference type="Gene3D" id="1.10.287.40">
    <property type="entry name" value="Serine-tRNA synthetase, tRNA binding domain"/>
    <property type="match status" value="1"/>
</dbReference>
<feature type="binding site" evidence="12">
    <location>
        <position position="383"/>
    </location>
    <ligand>
        <name>L-serine</name>
        <dbReference type="ChEBI" id="CHEBI:33384"/>
    </ligand>
</feature>
<dbReference type="InterPro" id="IPR006195">
    <property type="entry name" value="aa-tRNA-synth_II"/>
</dbReference>
<comment type="domain">
    <text evidence="12">Consists of two distinct domains, a catalytic core and a N-terminal extension that is involved in tRNA binding.</text>
</comment>
<feature type="binding site" evidence="12">
    <location>
        <position position="283"/>
    </location>
    <ligand>
        <name>L-serine</name>
        <dbReference type="ChEBI" id="CHEBI:33384"/>
    </ligand>
</feature>
<evidence type="ECO:0000256" key="8">
    <source>
        <dbReference type="ARBA" id="ARBA00022917"/>
    </source>
</evidence>
<evidence type="ECO:0000256" key="5">
    <source>
        <dbReference type="ARBA" id="ARBA00022598"/>
    </source>
</evidence>
<evidence type="ECO:0000256" key="1">
    <source>
        <dbReference type="ARBA" id="ARBA00004496"/>
    </source>
</evidence>
<evidence type="ECO:0000256" key="11">
    <source>
        <dbReference type="ARBA" id="ARBA00048823"/>
    </source>
</evidence>
<dbReference type="EMBL" id="CP110820">
    <property type="protein sequence ID" value="WPX96456.1"/>
    <property type="molecule type" value="Genomic_DNA"/>
</dbReference>
<feature type="domain" description="Aminoacyl-transfer RNA synthetases class-II family profile" evidence="14">
    <location>
        <begin position="171"/>
        <end position="408"/>
    </location>
</feature>
<evidence type="ECO:0000313" key="15">
    <source>
        <dbReference type="EMBL" id="WPX96456.1"/>
    </source>
</evidence>
<dbReference type="InterPro" id="IPR002314">
    <property type="entry name" value="aa-tRNA-synt_IIb"/>
</dbReference>
<keyword evidence="4 12" id="KW-0963">Cytoplasm</keyword>
<dbReference type="PANTHER" id="PTHR43697:SF1">
    <property type="entry name" value="SERINE--TRNA LIGASE"/>
    <property type="match status" value="1"/>
</dbReference>
<dbReference type="RefSeq" id="WP_323733249.1">
    <property type="nucleotide sequence ID" value="NZ_CP110820.1"/>
</dbReference>
<dbReference type="PANTHER" id="PTHR43697">
    <property type="entry name" value="SERYL-TRNA SYNTHETASE"/>
    <property type="match status" value="1"/>
</dbReference>
<dbReference type="Proteomes" id="UP001327219">
    <property type="component" value="Chromosome"/>
</dbReference>
<gene>
    <name evidence="12" type="primary">serS</name>
    <name evidence="15" type="ORF">Bandiella_00570</name>
</gene>
<keyword evidence="9 12" id="KW-0030">Aminoacyl-tRNA synthetase</keyword>
<dbReference type="EC" id="6.1.1.11" evidence="12"/>
<accession>A0ABZ0UK17</accession>
<keyword evidence="7 12" id="KW-0067">ATP-binding</keyword>
<keyword evidence="6 12" id="KW-0547">Nucleotide-binding</keyword>
<evidence type="ECO:0000256" key="9">
    <source>
        <dbReference type="ARBA" id="ARBA00023146"/>
    </source>
</evidence>